<evidence type="ECO:0000259" key="1">
    <source>
        <dbReference type="Pfam" id="PF12728"/>
    </source>
</evidence>
<dbReference type="Pfam" id="PF12728">
    <property type="entry name" value="HTH_17"/>
    <property type="match status" value="1"/>
</dbReference>
<feature type="domain" description="Helix-turn-helix" evidence="1">
    <location>
        <begin position="78"/>
        <end position="125"/>
    </location>
</feature>
<dbReference type="EMBL" id="CP058350">
    <property type="protein sequence ID" value="QLF69322.1"/>
    <property type="molecule type" value="Genomic_DNA"/>
</dbReference>
<accession>A0ABX6QM28</accession>
<reference evidence="2 3" key="1">
    <citation type="submission" date="2020-06" db="EMBL/GenBank/DDBJ databases">
        <title>Genome sequence of Rhizobium sp strain ADMK78.</title>
        <authorList>
            <person name="Rahi P."/>
        </authorList>
    </citation>
    <scope>NUCLEOTIDE SEQUENCE [LARGE SCALE GENOMIC DNA]</scope>
    <source>
        <strain evidence="2 3">ADMK78</strain>
    </source>
</reference>
<dbReference type="RefSeq" id="WP_138285542.1">
    <property type="nucleotide sequence ID" value="NZ_CP058350.1"/>
</dbReference>
<protein>
    <submittedName>
        <fullName evidence="2">Helix-turn-helix domain-containing protein</fullName>
    </submittedName>
</protein>
<gene>
    <name evidence="2" type="ORF">FE840_007090</name>
</gene>
<dbReference type="NCBIfam" id="TIGR01764">
    <property type="entry name" value="excise"/>
    <property type="match status" value="1"/>
</dbReference>
<organism evidence="2 3">
    <name type="scientific">Peteryoungia desertarenae</name>
    <dbReference type="NCBI Taxonomy" id="1813451"/>
    <lineage>
        <taxon>Bacteria</taxon>
        <taxon>Pseudomonadati</taxon>
        <taxon>Pseudomonadota</taxon>
        <taxon>Alphaproteobacteria</taxon>
        <taxon>Hyphomicrobiales</taxon>
        <taxon>Rhizobiaceae</taxon>
        <taxon>Peteryoungia</taxon>
    </lineage>
</organism>
<proteinExistence type="predicted"/>
<sequence length="148" mass="16732">MSQLLERPILPTADDTELAAQASRYISRAKHEGAELRVQVDGGEPLKLPRAVSELLYHLLTEMAQGNAVTVIPVHAELTTQEAADQLNVSRPYLIKLLEEGKIPFHMVGSHRRIKFSDLDNFRRKAEDERKRLMDELAEQAQKLGMGY</sequence>
<evidence type="ECO:0000313" key="3">
    <source>
        <dbReference type="Proteomes" id="UP000308530"/>
    </source>
</evidence>
<dbReference type="InterPro" id="IPR010093">
    <property type="entry name" value="SinI_DNA-bd"/>
</dbReference>
<name>A0ABX6QM28_9HYPH</name>
<dbReference type="InterPro" id="IPR041657">
    <property type="entry name" value="HTH_17"/>
</dbReference>
<keyword evidence="3" id="KW-1185">Reference proteome</keyword>
<evidence type="ECO:0000313" key="2">
    <source>
        <dbReference type="EMBL" id="QLF69322.1"/>
    </source>
</evidence>
<dbReference type="Proteomes" id="UP000308530">
    <property type="component" value="Chromosome"/>
</dbReference>